<dbReference type="STRING" id="205917.A0A4Y9YYZ1"/>
<keyword evidence="5 7" id="KW-0472">Membrane</keyword>
<keyword evidence="2" id="KW-0813">Transport</keyword>
<evidence type="ECO:0000256" key="3">
    <source>
        <dbReference type="ARBA" id="ARBA00022692"/>
    </source>
</evidence>
<organism evidence="8 9">
    <name type="scientific">Dentipellis fragilis</name>
    <dbReference type="NCBI Taxonomy" id="205917"/>
    <lineage>
        <taxon>Eukaryota</taxon>
        <taxon>Fungi</taxon>
        <taxon>Dikarya</taxon>
        <taxon>Basidiomycota</taxon>
        <taxon>Agaricomycotina</taxon>
        <taxon>Agaricomycetes</taxon>
        <taxon>Russulales</taxon>
        <taxon>Hericiaceae</taxon>
        <taxon>Dentipellis</taxon>
    </lineage>
</organism>
<evidence type="ECO:0000256" key="2">
    <source>
        <dbReference type="ARBA" id="ARBA00022448"/>
    </source>
</evidence>
<dbReference type="AlphaFoldDB" id="A0A4Y9YYZ1"/>
<dbReference type="GO" id="GO:0022857">
    <property type="term" value="F:transmembrane transporter activity"/>
    <property type="evidence" value="ECO:0007669"/>
    <property type="project" value="TreeGrafter"/>
</dbReference>
<keyword evidence="9" id="KW-1185">Reference proteome</keyword>
<feature type="transmembrane region" description="Helical" evidence="7">
    <location>
        <begin position="239"/>
        <end position="259"/>
    </location>
</feature>
<sequence>MPRERPTHRLLRQSAIWANLKILASSVLYNCAGARSLVQGIRPGQPSSPDAYHLPAKPSSTPLEQRGGVAPEQAMPPLVPRDSQCGFYISRRTTHIQDLSKNHRIVPAAMDRVASCAHRHQDIMVSDEKGLLHSAAVSTVSDSKVDEHASPTAATLAEFTEEIARMEEGRLAYHANCPRSLTPTCSRHSANIGNARVPGMYKSLGLTSTQYNAALSVFFVGYAIFETLSNIILRRTSPRFYIPALTVVWGVICALFALVHRRSLQSVSGLGLRRQDSYPASSTGLDAGIRDNYKAGDSLFCTLTGAFGGLLATAIHTLDGAHGIEGWRWIHIVEGCTTAGLGLLTLFFMIISAFTDWRTYLWGLIYISTYIHVYSVILSLPSVVTGLGYKGTTATLMACPPYGFGFVIVLVGGWTADRYKRWYWHYIVGVCTDRAHGGRKPRRALCHVHHHHVHVPPDLDHLGVALVQRCRLEQARCRNGVHLLHGQHRRHRLRPDLSCRMGPSLCPGARRQPRMLCDRVGIGNGAVVVKRDALRDEKAAEVGDEAGVKEGNMLGEELGDLGDRHSHFRYYL</sequence>
<reference evidence="8 9" key="1">
    <citation type="submission" date="2019-02" db="EMBL/GenBank/DDBJ databases">
        <title>Genome sequencing of the rare red list fungi Dentipellis fragilis.</title>
        <authorList>
            <person name="Buettner E."/>
            <person name="Kellner H."/>
        </authorList>
    </citation>
    <scope>NUCLEOTIDE SEQUENCE [LARGE SCALE GENOMIC DNA]</scope>
    <source>
        <strain evidence="8 9">DSM 105465</strain>
    </source>
</reference>
<dbReference type="InterPro" id="IPR036259">
    <property type="entry name" value="MFS_trans_sf"/>
</dbReference>
<evidence type="ECO:0000313" key="9">
    <source>
        <dbReference type="Proteomes" id="UP000298327"/>
    </source>
</evidence>
<comment type="caution">
    <text evidence="8">The sequence shown here is derived from an EMBL/GenBank/DDBJ whole genome shotgun (WGS) entry which is preliminary data.</text>
</comment>
<feature type="transmembrane region" description="Helical" evidence="7">
    <location>
        <begin position="211"/>
        <end position="233"/>
    </location>
</feature>
<dbReference type="Proteomes" id="UP000298327">
    <property type="component" value="Unassembled WGS sequence"/>
</dbReference>
<dbReference type="OrthoDB" id="196786at2759"/>
<feature type="transmembrane region" description="Helical" evidence="7">
    <location>
        <begin position="361"/>
        <end position="382"/>
    </location>
</feature>
<evidence type="ECO:0000256" key="1">
    <source>
        <dbReference type="ARBA" id="ARBA00004141"/>
    </source>
</evidence>
<keyword evidence="3 7" id="KW-0812">Transmembrane</keyword>
<feature type="region of interest" description="Disordered" evidence="6">
    <location>
        <begin position="41"/>
        <end position="78"/>
    </location>
</feature>
<feature type="transmembrane region" description="Helical" evidence="7">
    <location>
        <begin position="394"/>
        <end position="416"/>
    </location>
</feature>
<name>A0A4Y9YYZ1_9AGAM</name>
<comment type="subcellular location">
    <subcellularLocation>
        <location evidence="1">Membrane</location>
        <topology evidence="1">Multi-pass membrane protein</topology>
    </subcellularLocation>
</comment>
<evidence type="ECO:0008006" key="10">
    <source>
        <dbReference type="Google" id="ProtNLM"/>
    </source>
</evidence>
<feature type="transmembrane region" description="Helical" evidence="7">
    <location>
        <begin position="299"/>
        <end position="318"/>
    </location>
</feature>
<dbReference type="PANTHER" id="PTHR43791">
    <property type="entry name" value="PERMEASE-RELATED"/>
    <property type="match status" value="1"/>
</dbReference>
<dbReference type="SUPFAM" id="SSF103473">
    <property type="entry name" value="MFS general substrate transporter"/>
    <property type="match status" value="1"/>
</dbReference>
<evidence type="ECO:0000256" key="5">
    <source>
        <dbReference type="ARBA" id="ARBA00023136"/>
    </source>
</evidence>
<accession>A0A4Y9YYZ1</accession>
<gene>
    <name evidence="8" type="ORF">EVG20_g4295</name>
</gene>
<dbReference type="Gene3D" id="1.20.1250.20">
    <property type="entry name" value="MFS general substrate transporter like domains"/>
    <property type="match status" value="1"/>
</dbReference>
<evidence type="ECO:0000313" key="8">
    <source>
        <dbReference type="EMBL" id="TFY66791.1"/>
    </source>
</evidence>
<dbReference type="EMBL" id="SEOQ01000218">
    <property type="protein sequence ID" value="TFY66791.1"/>
    <property type="molecule type" value="Genomic_DNA"/>
</dbReference>
<proteinExistence type="predicted"/>
<dbReference type="PANTHER" id="PTHR43791:SF36">
    <property type="entry name" value="TRANSPORTER, PUTATIVE (AFU_ORTHOLOGUE AFUA_6G08340)-RELATED"/>
    <property type="match status" value="1"/>
</dbReference>
<evidence type="ECO:0000256" key="7">
    <source>
        <dbReference type="SAM" id="Phobius"/>
    </source>
</evidence>
<feature type="transmembrane region" description="Helical" evidence="7">
    <location>
        <begin position="330"/>
        <end position="354"/>
    </location>
</feature>
<keyword evidence="4 7" id="KW-1133">Transmembrane helix</keyword>
<evidence type="ECO:0000256" key="6">
    <source>
        <dbReference type="SAM" id="MobiDB-lite"/>
    </source>
</evidence>
<protein>
    <recommendedName>
        <fullName evidence="10">Major facilitator superfamily (MFS) profile domain-containing protein</fullName>
    </recommendedName>
</protein>
<dbReference type="GO" id="GO:0016020">
    <property type="term" value="C:membrane"/>
    <property type="evidence" value="ECO:0007669"/>
    <property type="project" value="UniProtKB-SubCell"/>
</dbReference>
<evidence type="ECO:0000256" key="4">
    <source>
        <dbReference type="ARBA" id="ARBA00022989"/>
    </source>
</evidence>